<dbReference type="InterPro" id="IPR002018">
    <property type="entry name" value="CarbesteraseB"/>
</dbReference>
<reference evidence="2" key="1">
    <citation type="journal article" date="2020" name="Ecol. Evol.">
        <title>Genome structure and content of the rice root-knot nematode (Meloidogyne graminicola).</title>
        <authorList>
            <person name="Phan N.T."/>
            <person name="Danchin E.G.J."/>
            <person name="Klopp C."/>
            <person name="Perfus-Barbeoch L."/>
            <person name="Kozlowski D.K."/>
            <person name="Koutsovoulos G.D."/>
            <person name="Lopez-Roques C."/>
            <person name="Bouchez O."/>
            <person name="Zahm M."/>
            <person name="Besnard G."/>
            <person name="Bellafiore S."/>
        </authorList>
    </citation>
    <scope>NUCLEOTIDE SEQUENCE</scope>
    <source>
        <strain evidence="2">VN-18</strain>
    </source>
</reference>
<protein>
    <submittedName>
        <fullName evidence="2">Carboxylic ester hydrolase</fullName>
    </submittedName>
</protein>
<dbReference type="PANTHER" id="PTHR11559">
    <property type="entry name" value="CARBOXYLESTERASE"/>
    <property type="match status" value="1"/>
</dbReference>
<feature type="domain" description="Carboxylesterase type B" evidence="1">
    <location>
        <begin position="76"/>
        <end position="182"/>
    </location>
</feature>
<dbReference type="Pfam" id="PF00135">
    <property type="entry name" value="COesterase"/>
    <property type="match status" value="1"/>
</dbReference>
<evidence type="ECO:0000313" key="3">
    <source>
        <dbReference type="Proteomes" id="UP000605970"/>
    </source>
</evidence>
<evidence type="ECO:0000313" key="2">
    <source>
        <dbReference type="EMBL" id="KAF7636119.1"/>
    </source>
</evidence>
<dbReference type="Gene3D" id="3.40.50.1820">
    <property type="entry name" value="alpha/beta hydrolase"/>
    <property type="match status" value="1"/>
</dbReference>
<comment type="caution">
    <text evidence="2">The sequence shown here is derived from an EMBL/GenBank/DDBJ whole genome shotgun (WGS) entry which is preliminary data.</text>
</comment>
<dbReference type="Proteomes" id="UP000605970">
    <property type="component" value="Unassembled WGS sequence"/>
</dbReference>
<organism evidence="2 3">
    <name type="scientific">Meloidogyne graminicola</name>
    <dbReference type="NCBI Taxonomy" id="189291"/>
    <lineage>
        <taxon>Eukaryota</taxon>
        <taxon>Metazoa</taxon>
        <taxon>Ecdysozoa</taxon>
        <taxon>Nematoda</taxon>
        <taxon>Chromadorea</taxon>
        <taxon>Rhabditida</taxon>
        <taxon>Tylenchina</taxon>
        <taxon>Tylenchomorpha</taxon>
        <taxon>Tylenchoidea</taxon>
        <taxon>Meloidogynidae</taxon>
        <taxon>Meloidogyninae</taxon>
        <taxon>Meloidogyne</taxon>
    </lineage>
</organism>
<dbReference type="InterPro" id="IPR029058">
    <property type="entry name" value="AB_hydrolase_fold"/>
</dbReference>
<name>A0A8S9ZSW5_9BILA</name>
<keyword evidence="2" id="KW-0378">Hydrolase</keyword>
<sequence length="208" mass="24337">MIINNDNTRNTWYGNPVLFHPILDNYVITNTYEEIMEKGLQNKVNILMGYTFDEYGASPSPYVANNAIREITRISSNQWANLWLKNNSNLNVFQYVWNHSQPGTEYTIGACHTSDIIYFLNTLYMNKRINWSEKDKQIANIMSSYIINFIKTFNPNGQNLPKWEKQKSEQNTVMEVGNDFKQIPLVNNGDLQNKINFLKQFWSTQIAM</sequence>
<dbReference type="GO" id="GO:0016787">
    <property type="term" value="F:hydrolase activity"/>
    <property type="evidence" value="ECO:0007669"/>
    <property type="project" value="UniProtKB-KW"/>
</dbReference>
<gene>
    <name evidence="2" type="ORF">Mgra_00004379</name>
</gene>
<proteinExistence type="predicted"/>
<evidence type="ECO:0000259" key="1">
    <source>
        <dbReference type="Pfam" id="PF00135"/>
    </source>
</evidence>
<accession>A0A8S9ZSW5</accession>
<dbReference type="InterPro" id="IPR050309">
    <property type="entry name" value="Type-B_Carboxylest/Lipase"/>
</dbReference>
<dbReference type="AlphaFoldDB" id="A0A8S9ZSW5"/>
<keyword evidence="3" id="KW-1185">Reference proteome</keyword>
<dbReference type="OrthoDB" id="408631at2759"/>
<dbReference type="EMBL" id="JABEBT010000033">
    <property type="protein sequence ID" value="KAF7636119.1"/>
    <property type="molecule type" value="Genomic_DNA"/>
</dbReference>
<dbReference type="SUPFAM" id="SSF53474">
    <property type="entry name" value="alpha/beta-Hydrolases"/>
    <property type="match status" value="1"/>
</dbReference>